<protein>
    <submittedName>
        <fullName evidence="5">Probable transcription factor At1g61730</fullName>
    </submittedName>
</protein>
<dbReference type="InterPro" id="IPR007592">
    <property type="entry name" value="GEBP"/>
</dbReference>
<dbReference type="GO" id="GO:0006355">
    <property type="term" value="P:regulation of DNA-templated transcription"/>
    <property type="evidence" value="ECO:0007669"/>
    <property type="project" value="InterPro"/>
</dbReference>
<keyword evidence="4" id="KW-1185">Reference proteome</keyword>
<name>A0A6P6TEH2_COFAR</name>
<dbReference type="AlphaFoldDB" id="A0A6P6TEH2"/>
<reference evidence="4" key="1">
    <citation type="journal article" date="2025" name="Foods">
        <title>Unveiling the Microbial Signatures of Arabica Coffee Cherries: Insights into Ripeness Specific Diversity, Functional Traits, and Implications for Quality and Safety.</title>
        <authorList>
            <consortium name="RefSeq"/>
            <person name="Tenea G.N."/>
            <person name="Cifuentes V."/>
            <person name="Reyes P."/>
            <person name="Cevallos-Vallejos M."/>
        </authorList>
    </citation>
    <scope>NUCLEOTIDE SEQUENCE [LARGE SCALE GENOMIC DNA]</scope>
</reference>
<accession>A0A6P6TEH2</accession>
<feature type="compositionally biased region" description="Basic and acidic residues" evidence="2">
    <location>
        <begin position="99"/>
        <end position="111"/>
    </location>
</feature>
<dbReference type="InterPro" id="IPR053932">
    <property type="entry name" value="GeBP-like_DBD"/>
</dbReference>
<reference evidence="5" key="2">
    <citation type="submission" date="2025-08" db="UniProtKB">
        <authorList>
            <consortium name="RefSeq"/>
        </authorList>
    </citation>
    <scope>IDENTIFICATION</scope>
    <source>
        <tissue evidence="5">Leaves</tissue>
    </source>
</reference>
<proteinExistence type="inferred from homology"/>
<gene>
    <name evidence="5" type="primary">LOC113700580</name>
</gene>
<feature type="domain" description="Glabrous enhancer-binding protein-like DBD" evidence="3">
    <location>
        <begin position="136"/>
        <end position="232"/>
    </location>
</feature>
<dbReference type="OrthoDB" id="661680at2759"/>
<evidence type="ECO:0000259" key="3">
    <source>
        <dbReference type="Pfam" id="PF04504"/>
    </source>
</evidence>
<dbReference type="Pfam" id="PF04504">
    <property type="entry name" value="GeBP-like_DBD"/>
    <property type="match status" value="1"/>
</dbReference>
<dbReference type="Proteomes" id="UP001652660">
    <property type="component" value="Chromosome 7e"/>
</dbReference>
<feature type="compositionally biased region" description="Polar residues" evidence="2">
    <location>
        <begin position="71"/>
        <end position="82"/>
    </location>
</feature>
<dbReference type="GO" id="GO:0005634">
    <property type="term" value="C:nucleus"/>
    <property type="evidence" value="ECO:0007669"/>
    <property type="project" value="TreeGrafter"/>
</dbReference>
<dbReference type="PANTHER" id="PTHR31662:SF33">
    <property type="entry name" value="DNA-BINDING STOREKEEPER PROTEIN TRANSCRIPTIONAL REGULATOR-LIKE PROTEIN"/>
    <property type="match status" value="1"/>
</dbReference>
<evidence type="ECO:0000256" key="2">
    <source>
        <dbReference type="SAM" id="MobiDB-lite"/>
    </source>
</evidence>
<evidence type="ECO:0000313" key="4">
    <source>
        <dbReference type="Proteomes" id="UP001652660"/>
    </source>
</evidence>
<dbReference type="RefSeq" id="XP_027076853.1">
    <property type="nucleotide sequence ID" value="XM_027221052.1"/>
</dbReference>
<feature type="compositionally biased region" description="Acidic residues" evidence="2">
    <location>
        <begin position="13"/>
        <end position="22"/>
    </location>
</feature>
<evidence type="ECO:0000313" key="5">
    <source>
        <dbReference type="RefSeq" id="XP_027076853.1"/>
    </source>
</evidence>
<dbReference type="GeneID" id="113700580"/>
<sequence length="355" mass="40794">MGIKKGDALQGEEIPEEEEDKLENDGIPQTQHGKEISEAALQGEEIPEEDQEEKERIPQTQQAAVREASPRPTQYRPTSGTGYDSDAPQKHSFKRAKRDQKDGARKNKTRKDVVVIGARKKENQKKASVYATPSSFARVFTEKDEIDILQGVIDYAKLQNVTDLSAHTYAVYEFLKGKLHFEFTKTQVYGKIRRLKNNYLKILEKRKGSGNDPVFLSPHESISFELSKKLWGGVDFVDDVKSGMKKKMDGKKAMVRKLQLKHDDEVNVEEDQGGFKPNHPFLEESSDVKNLELLWMPESLKVFMRGNMTLIDCEKAKELEVKWKELRRKEIELFLMKLNLRMELINHVLDAMKKG</sequence>
<evidence type="ECO:0000256" key="1">
    <source>
        <dbReference type="ARBA" id="ARBA00010820"/>
    </source>
</evidence>
<organism evidence="4 5">
    <name type="scientific">Coffea arabica</name>
    <name type="common">Arabian coffee</name>
    <dbReference type="NCBI Taxonomy" id="13443"/>
    <lineage>
        <taxon>Eukaryota</taxon>
        <taxon>Viridiplantae</taxon>
        <taxon>Streptophyta</taxon>
        <taxon>Embryophyta</taxon>
        <taxon>Tracheophyta</taxon>
        <taxon>Spermatophyta</taxon>
        <taxon>Magnoliopsida</taxon>
        <taxon>eudicotyledons</taxon>
        <taxon>Gunneridae</taxon>
        <taxon>Pentapetalae</taxon>
        <taxon>asterids</taxon>
        <taxon>lamiids</taxon>
        <taxon>Gentianales</taxon>
        <taxon>Rubiaceae</taxon>
        <taxon>Ixoroideae</taxon>
        <taxon>Gardenieae complex</taxon>
        <taxon>Bertiereae - Coffeeae clade</taxon>
        <taxon>Coffeeae</taxon>
        <taxon>Coffea</taxon>
    </lineage>
</organism>
<dbReference type="PANTHER" id="PTHR31662">
    <property type="entry name" value="BNAANNG10740D PROTEIN-RELATED"/>
    <property type="match status" value="1"/>
</dbReference>
<comment type="similarity">
    <text evidence="1">Belongs to the GeBP family.</text>
</comment>
<feature type="region of interest" description="Disordered" evidence="2">
    <location>
        <begin position="1"/>
        <end position="111"/>
    </location>
</feature>